<reference evidence="2" key="1">
    <citation type="submission" date="2021-02" db="EMBL/GenBank/DDBJ databases">
        <authorList>
            <person name="Nowell W R."/>
        </authorList>
    </citation>
    <scope>NUCLEOTIDE SEQUENCE</scope>
</reference>
<dbReference type="AlphaFoldDB" id="A0A819P9N0"/>
<proteinExistence type="predicted"/>
<comment type="caution">
    <text evidence="2">The sequence shown here is derived from an EMBL/GenBank/DDBJ whole genome shotgun (WGS) entry which is preliminary data.</text>
</comment>
<dbReference type="PANTHER" id="PTHR21301">
    <property type="entry name" value="REVERSE TRANSCRIPTASE"/>
    <property type="match status" value="1"/>
</dbReference>
<accession>A0A819P9N0</accession>
<feature type="non-terminal residue" evidence="2">
    <location>
        <position position="1"/>
    </location>
</feature>
<evidence type="ECO:0000313" key="2">
    <source>
        <dbReference type="EMBL" id="CAF4009225.1"/>
    </source>
</evidence>
<name>A0A819P9N0_9BILA</name>
<dbReference type="PANTHER" id="PTHR21301:SF10">
    <property type="entry name" value="REVERSE TRANSCRIPTASE DOMAIN-CONTAINING PROTEIN"/>
    <property type="match status" value="1"/>
</dbReference>
<dbReference type="EMBL" id="CAJOAX010007426">
    <property type="protein sequence ID" value="CAF4009225.1"/>
    <property type="molecule type" value="Genomic_DNA"/>
</dbReference>
<evidence type="ECO:0000313" key="3">
    <source>
        <dbReference type="Proteomes" id="UP000663823"/>
    </source>
</evidence>
<gene>
    <name evidence="2" type="ORF">OTI717_LOCUS29451</name>
</gene>
<dbReference type="Proteomes" id="UP000663823">
    <property type="component" value="Unassembled WGS sequence"/>
</dbReference>
<dbReference type="Pfam" id="PF26215">
    <property type="entry name" value="HTH_animal"/>
    <property type="match status" value="1"/>
</dbReference>
<protein>
    <recommendedName>
        <fullName evidence="1">Helix-turn-helix domain-containing protein</fullName>
    </recommendedName>
</protein>
<dbReference type="InterPro" id="IPR058912">
    <property type="entry name" value="HTH_animal"/>
</dbReference>
<organism evidence="2 3">
    <name type="scientific">Rotaria sordida</name>
    <dbReference type="NCBI Taxonomy" id="392033"/>
    <lineage>
        <taxon>Eukaryota</taxon>
        <taxon>Metazoa</taxon>
        <taxon>Spiralia</taxon>
        <taxon>Gnathifera</taxon>
        <taxon>Rotifera</taxon>
        <taxon>Eurotatoria</taxon>
        <taxon>Bdelloidea</taxon>
        <taxon>Philodinida</taxon>
        <taxon>Philodinidae</taxon>
        <taxon>Rotaria</taxon>
    </lineage>
</organism>
<feature type="domain" description="Helix-turn-helix" evidence="1">
    <location>
        <begin position="33"/>
        <end position="91"/>
    </location>
</feature>
<evidence type="ECO:0000259" key="1">
    <source>
        <dbReference type="Pfam" id="PF26215"/>
    </source>
</evidence>
<sequence length="269" mass="31775">EIDTSVNFLDITITNENGQLKTSLYHKPTTEPYILPYTSDHPRHIHRNIPYAALLHAARICSDVQDFNTECIRIDMSLLLNNYPPNFIKKQTYRFFQLNNAMPIVNELNDQVYHRLRQQLLYQPAQREKQLHLMIQDPIRSPAVLQQKIWDPNIIYSRYLFDSSKSTNFRIKFNKWWRTYYAHDASTVKNVKVRLITKELHQIGISIIQYSQQFVNKQNHDIPPLQSHRSSNNPSSIIPPQIDIKSIPSLMYHQHIQQQIPIAHPLMDQ</sequence>